<organism evidence="1 2">
    <name type="scientific">Lecanicillium saksenae</name>
    <dbReference type="NCBI Taxonomy" id="468837"/>
    <lineage>
        <taxon>Eukaryota</taxon>
        <taxon>Fungi</taxon>
        <taxon>Dikarya</taxon>
        <taxon>Ascomycota</taxon>
        <taxon>Pezizomycotina</taxon>
        <taxon>Sordariomycetes</taxon>
        <taxon>Hypocreomycetidae</taxon>
        <taxon>Hypocreales</taxon>
        <taxon>Cordycipitaceae</taxon>
        <taxon>Lecanicillium</taxon>
    </lineage>
</organism>
<evidence type="ECO:0000313" key="1">
    <source>
        <dbReference type="EMBL" id="KAJ3493501.1"/>
    </source>
</evidence>
<name>A0ACC1QUK1_9HYPO</name>
<dbReference type="EMBL" id="JANAKD010000480">
    <property type="protein sequence ID" value="KAJ3493501.1"/>
    <property type="molecule type" value="Genomic_DNA"/>
</dbReference>
<accession>A0ACC1QUK1</accession>
<evidence type="ECO:0000313" key="2">
    <source>
        <dbReference type="Proteomes" id="UP001148737"/>
    </source>
</evidence>
<comment type="caution">
    <text evidence="1">The sequence shown here is derived from an EMBL/GenBank/DDBJ whole genome shotgun (WGS) entry which is preliminary data.</text>
</comment>
<keyword evidence="2" id="KW-1185">Reference proteome</keyword>
<reference evidence="1" key="1">
    <citation type="submission" date="2022-07" db="EMBL/GenBank/DDBJ databases">
        <title>Genome Sequence of Lecanicillium saksenae.</title>
        <authorList>
            <person name="Buettner E."/>
        </authorList>
    </citation>
    <scope>NUCLEOTIDE SEQUENCE</scope>
    <source>
        <strain evidence="1">VT-O1</strain>
    </source>
</reference>
<protein>
    <submittedName>
        <fullName evidence="1">Uncharacterized protein</fullName>
    </submittedName>
</protein>
<proteinExistence type="predicted"/>
<sequence>MQAYYEHVFSQQLLASLKCLESTTWSIEHMQKVGLFAQAEQGQTSLLLALLHMVEYSGSITIDGREIRTVPRDVLRSRITTITQHSFELRGSVRNNLDPFSIIRPYFSDVDLVTMLQRVHLWRTVSDRGGLDADISSMRFTSAQMQLLSLARGALHRRRANTKIVLIDKATSDLADNVDWEMQDFLDGEFATCTVITVADRLSIIHTADVVMAMQAGHVGAVVEVDYLANTS</sequence>
<gene>
    <name evidence="1" type="ORF">NLG97_g4686</name>
</gene>
<dbReference type="Proteomes" id="UP001148737">
    <property type="component" value="Unassembled WGS sequence"/>
</dbReference>